<sequence>MAQPLPQPPTSPKTPLDSLQAMLNGILIETGRALKASHKDGRRTQGHNIDRPQVTIPKALETFHGVLDDIEMDIVRSKAILLRDLEVLRAKRIAKETPAPAPAPVVQKLPETIIPPKPAEPQPPTAPVVDMVKKIPQPGKNPIVKQEVIPKPPENSAAGIKPPQAKVEPPSKEAIKNPEQIPKKLQALSPPPSSNENTQNSKPVGLGINTDAKPAPDEPTTSEPQNSGVDSLFDDIPESGNGNVDLNFDDMDFSYGANTQTTDQPQTQNSEFDLSTFGNTSQNLSTNNSNPATAGQSGNNNANSGENKQSDEILAIGDLGDLGDIGGGDSMDLDLNLDMFGAEDSVFDDMFVDGAGLSGGGAGAGEHTYDDAFFGLND</sequence>
<feature type="compositionally biased region" description="Polar residues" evidence="1">
    <location>
        <begin position="219"/>
        <end position="229"/>
    </location>
</feature>
<evidence type="ECO:0000256" key="1">
    <source>
        <dbReference type="SAM" id="MobiDB-lite"/>
    </source>
</evidence>
<evidence type="ECO:0000313" key="2">
    <source>
        <dbReference type="EMBL" id="CAG8955951.1"/>
    </source>
</evidence>
<gene>
    <name evidence="2" type="ORF">HYFRA_00008805</name>
</gene>
<reference evidence="2" key="1">
    <citation type="submission" date="2021-07" db="EMBL/GenBank/DDBJ databases">
        <authorList>
            <person name="Durling M."/>
        </authorList>
    </citation>
    <scope>NUCLEOTIDE SEQUENCE</scope>
</reference>
<feature type="region of interest" description="Disordered" evidence="1">
    <location>
        <begin position="117"/>
        <end position="307"/>
    </location>
</feature>
<dbReference type="EMBL" id="CAJVRL010000067">
    <property type="protein sequence ID" value="CAG8955951.1"/>
    <property type="molecule type" value="Genomic_DNA"/>
</dbReference>
<proteinExistence type="predicted"/>
<feature type="compositionally biased region" description="Low complexity" evidence="1">
    <location>
        <begin position="279"/>
        <end position="307"/>
    </location>
</feature>
<name>A0A9N9KZM0_9HELO</name>
<dbReference type="Proteomes" id="UP000696280">
    <property type="component" value="Unassembled WGS sequence"/>
</dbReference>
<keyword evidence="3" id="KW-1185">Reference proteome</keyword>
<evidence type="ECO:0000313" key="3">
    <source>
        <dbReference type="Proteomes" id="UP000696280"/>
    </source>
</evidence>
<protein>
    <submittedName>
        <fullName evidence="2">Uncharacterized protein</fullName>
    </submittedName>
</protein>
<accession>A0A9N9KZM0</accession>
<comment type="caution">
    <text evidence="2">The sequence shown here is derived from an EMBL/GenBank/DDBJ whole genome shotgun (WGS) entry which is preliminary data.</text>
</comment>
<feature type="compositionally biased region" description="Polar residues" evidence="1">
    <location>
        <begin position="269"/>
        <end position="278"/>
    </location>
</feature>
<feature type="compositionally biased region" description="Low complexity" evidence="1">
    <location>
        <begin position="259"/>
        <end position="268"/>
    </location>
</feature>
<organism evidence="2 3">
    <name type="scientific">Hymenoscyphus fraxineus</name>
    <dbReference type="NCBI Taxonomy" id="746836"/>
    <lineage>
        <taxon>Eukaryota</taxon>
        <taxon>Fungi</taxon>
        <taxon>Dikarya</taxon>
        <taxon>Ascomycota</taxon>
        <taxon>Pezizomycotina</taxon>
        <taxon>Leotiomycetes</taxon>
        <taxon>Helotiales</taxon>
        <taxon>Helotiaceae</taxon>
        <taxon>Hymenoscyphus</taxon>
    </lineage>
</organism>
<feature type="compositionally biased region" description="Pro residues" evidence="1">
    <location>
        <begin position="117"/>
        <end position="126"/>
    </location>
</feature>
<dbReference type="OrthoDB" id="5409998at2759"/>
<dbReference type="AlphaFoldDB" id="A0A9N9KZM0"/>